<dbReference type="Proteomes" id="UP000724874">
    <property type="component" value="Unassembled WGS sequence"/>
</dbReference>
<dbReference type="Pfam" id="PF00503">
    <property type="entry name" value="G-alpha"/>
    <property type="match status" value="1"/>
</dbReference>
<keyword evidence="8" id="KW-1185">Reference proteome</keyword>
<dbReference type="GO" id="GO:0005525">
    <property type="term" value="F:GTP binding"/>
    <property type="evidence" value="ECO:0007669"/>
    <property type="project" value="UniProtKB-KW"/>
</dbReference>
<keyword evidence="6" id="KW-0460">Magnesium</keyword>
<feature type="binding site" evidence="6">
    <location>
        <position position="39"/>
    </location>
    <ligand>
        <name>Mg(2+)</name>
        <dbReference type="ChEBI" id="CHEBI:18420"/>
    </ligand>
</feature>
<dbReference type="PANTHER" id="PTHR10218">
    <property type="entry name" value="GTP-BINDING PROTEIN ALPHA SUBUNIT"/>
    <property type="match status" value="1"/>
</dbReference>
<feature type="binding site" evidence="6">
    <location>
        <position position="181"/>
    </location>
    <ligand>
        <name>Mg(2+)</name>
        <dbReference type="ChEBI" id="CHEBI:18420"/>
    </ligand>
</feature>
<proteinExistence type="predicted"/>
<dbReference type="InterPro" id="IPR011025">
    <property type="entry name" value="GproteinA_insert"/>
</dbReference>
<dbReference type="GO" id="GO:0031683">
    <property type="term" value="F:G-protein beta/gamma-subunit complex binding"/>
    <property type="evidence" value="ECO:0007669"/>
    <property type="project" value="InterPro"/>
</dbReference>
<dbReference type="InterPro" id="IPR001019">
    <property type="entry name" value="Gprotein_alpha_su"/>
</dbReference>
<keyword evidence="4" id="KW-0807">Transducer</keyword>
<dbReference type="GO" id="GO:0003924">
    <property type="term" value="F:GTPase activity"/>
    <property type="evidence" value="ECO:0007669"/>
    <property type="project" value="InterPro"/>
</dbReference>
<dbReference type="Gene3D" id="3.40.50.300">
    <property type="entry name" value="P-loop containing nucleotide triphosphate hydrolases"/>
    <property type="match status" value="1"/>
</dbReference>
<evidence type="ECO:0000256" key="5">
    <source>
        <dbReference type="PIRSR" id="PIRSR601019-1"/>
    </source>
</evidence>
<keyword evidence="2 5" id="KW-0547">Nucleotide-binding</keyword>
<dbReference type="GO" id="GO:0046872">
    <property type="term" value="F:metal ion binding"/>
    <property type="evidence" value="ECO:0007669"/>
    <property type="project" value="UniProtKB-KW"/>
</dbReference>
<evidence type="ECO:0000313" key="8">
    <source>
        <dbReference type="Proteomes" id="UP000724874"/>
    </source>
</evidence>
<dbReference type="GO" id="GO:0001664">
    <property type="term" value="F:G protein-coupled receptor binding"/>
    <property type="evidence" value="ECO:0007669"/>
    <property type="project" value="TreeGrafter"/>
</dbReference>
<dbReference type="SMART" id="SM00275">
    <property type="entry name" value="G_alpha"/>
    <property type="match status" value="1"/>
</dbReference>
<comment type="caution">
    <text evidence="7">The sequence shown here is derived from an EMBL/GenBank/DDBJ whole genome shotgun (WGS) entry which is preliminary data.</text>
</comment>
<accession>A0A9P5NIX6</accession>
<dbReference type="SUPFAM" id="SSF47895">
    <property type="entry name" value="Transducin (alpha subunit), insertion domain"/>
    <property type="match status" value="1"/>
</dbReference>
<keyword evidence="1 6" id="KW-0479">Metal-binding</keyword>
<evidence type="ECO:0000256" key="6">
    <source>
        <dbReference type="PIRSR" id="PIRSR601019-2"/>
    </source>
</evidence>
<evidence type="ECO:0000256" key="3">
    <source>
        <dbReference type="ARBA" id="ARBA00023134"/>
    </source>
</evidence>
<dbReference type="SUPFAM" id="SSF52540">
    <property type="entry name" value="P-loop containing nucleoside triphosphate hydrolases"/>
    <property type="match status" value="1"/>
</dbReference>
<dbReference type="InterPro" id="IPR027417">
    <property type="entry name" value="P-loop_NTPase"/>
</dbReference>
<dbReference type="OrthoDB" id="5817230at2759"/>
<sequence>MGNEVSTRRKLDYDPKYHDWDKETAYKILLSGVESSGKTTIFKQTKIVFQDGFDDEELRTYREIINHLLLASFERINEAVEEEDDLVLNSLALNLESSSWKKFKSAMIEFYSKESFSPTLLALMHDKLFADKVIAALLETTKIAFPNYLRSSAYLFQEMPRILSSDYVPSNRDILHAWRKTTGINGTTLLVDELPCRIVDIGGTRSERKKWINFFGSVSTLVCCVPLGDYNKSFGYYTASAEHNQVEESLVLFDALVRVRWFRRTQFILFLPKWTSWRNNCTRYCCLGSILNV</sequence>
<dbReference type="PROSITE" id="PS51882">
    <property type="entry name" value="G_ALPHA"/>
    <property type="match status" value="1"/>
</dbReference>
<reference evidence="7" key="1">
    <citation type="submission" date="2020-11" db="EMBL/GenBank/DDBJ databases">
        <authorList>
            <consortium name="DOE Joint Genome Institute"/>
            <person name="Ahrendt S."/>
            <person name="Riley R."/>
            <person name="Andreopoulos W."/>
            <person name="LaButti K."/>
            <person name="Pangilinan J."/>
            <person name="Ruiz-duenas F.J."/>
            <person name="Barrasa J.M."/>
            <person name="Sanchez-Garcia M."/>
            <person name="Camarero S."/>
            <person name="Miyauchi S."/>
            <person name="Serrano A."/>
            <person name="Linde D."/>
            <person name="Babiker R."/>
            <person name="Drula E."/>
            <person name="Ayuso-Fernandez I."/>
            <person name="Pacheco R."/>
            <person name="Padilla G."/>
            <person name="Ferreira P."/>
            <person name="Barriuso J."/>
            <person name="Kellner H."/>
            <person name="Castanera R."/>
            <person name="Alfaro M."/>
            <person name="Ramirez L."/>
            <person name="Pisabarro A.G."/>
            <person name="Kuo A."/>
            <person name="Tritt A."/>
            <person name="Lipzen A."/>
            <person name="He G."/>
            <person name="Yan M."/>
            <person name="Ng V."/>
            <person name="Cullen D."/>
            <person name="Martin F."/>
            <person name="Rosso M.-N."/>
            <person name="Henrissat B."/>
            <person name="Hibbett D."/>
            <person name="Martinez A.T."/>
            <person name="Grigoriev I.V."/>
        </authorList>
    </citation>
    <scope>NUCLEOTIDE SEQUENCE</scope>
    <source>
        <strain evidence="7">AH 44721</strain>
    </source>
</reference>
<dbReference type="GO" id="GO:0005737">
    <property type="term" value="C:cytoplasm"/>
    <property type="evidence" value="ECO:0007669"/>
    <property type="project" value="TreeGrafter"/>
</dbReference>
<gene>
    <name evidence="7" type="ORF">CPB84DRAFT_1749657</name>
</gene>
<keyword evidence="3 5" id="KW-0342">GTP-binding</keyword>
<dbReference type="EMBL" id="JADNYJ010000088">
    <property type="protein sequence ID" value="KAF8887876.1"/>
    <property type="molecule type" value="Genomic_DNA"/>
</dbReference>
<name>A0A9P5NIX6_GYMJU</name>
<evidence type="ECO:0000256" key="4">
    <source>
        <dbReference type="ARBA" id="ARBA00023224"/>
    </source>
</evidence>
<evidence type="ECO:0000256" key="1">
    <source>
        <dbReference type="ARBA" id="ARBA00022723"/>
    </source>
</evidence>
<organism evidence="7 8">
    <name type="scientific">Gymnopilus junonius</name>
    <name type="common">Spectacular rustgill mushroom</name>
    <name type="synonym">Gymnopilus spectabilis subsp. junonius</name>
    <dbReference type="NCBI Taxonomy" id="109634"/>
    <lineage>
        <taxon>Eukaryota</taxon>
        <taxon>Fungi</taxon>
        <taxon>Dikarya</taxon>
        <taxon>Basidiomycota</taxon>
        <taxon>Agaricomycotina</taxon>
        <taxon>Agaricomycetes</taxon>
        <taxon>Agaricomycetidae</taxon>
        <taxon>Agaricales</taxon>
        <taxon>Agaricineae</taxon>
        <taxon>Hymenogastraceae</taxon>
        <taxon>Gymnopilus</taxon>
    </lineage>
</organism>
<dbReference type="PRINTS" id="PR00318">
    <property type="entry name" value="GPROTEINA"/>
</dbReference>
<feature type="binding site" evidence="5">
    <location>
        <begin position="175"/>
        <end position="181"/>
    </location>
    <ligand>
        <name>GTP</name>
        <dbReference type="ChEBI" id="CHEBI:37565"/>
    </ligand>
</feature>
<dbReference type="GO" id="GO:0005834">
    <property type="term" value="C:heterotrimeric G-protein complex"/>
    <property type="evidence" value="ECO:0007669"/>
    <property type="project" value="TreeGrafter"/>
</dbReference>
<dbReference type="FunFam" id="3.40.50.300:FF:000720">
    <property type="entry name" value="Guanine nucleotide-binding protein G(k) subunit alpha"/>
    <property type="match status" value="1"/>
</dbReference>
<evidence type="ECO:0000313" key="7">
    <source>
        <dbReference type="EMBL" id="KAF8887876.1"/>
    </source>
</evidence>
<dbReference type="AlphaFoldDB" id="A0A9P5NIX6"/>
<dbReference type="GO" id="GO:0007188">
    <property type="term" value="P:adenylate cyclase-modulating G protein-coupled receptor signaling pathway"/>
    <property type="evidence" value="ECO:0007669"/>
    <property type="project" value="TreeGrafter"/>
</dbReference>
<evidence type="ECO:0000256" key="2">
    <source>
        <dbReference type="ARBA" id="ARBA00022741"/>
    </source>
</evidence>
<protein>
    <submittedName>
        <fullName evidence="7">Guanine nucleotide binding protein, alpha subunit</fullName>
    </submittedName>
</protein>
<dbReference type="PANTHER" id="PTHR10218:SF302">
    <property type="entry name" value="GUANINE NUCLEOTIDE-BINDING PROTEIN ALPHA-5 SUBUNIT"/>
    <property type="match status" value="1"/>
</dbReference>